<organism evidence="6 7">
    <name type="scientific">Actinomadura violacea</name>
    <dbReference type="NCBI Taxonomy" id="2819934"/>
    <lineage>
        <taxon>Bacteria</taxon>
        <taxon>Bacillati</taxon>
        <taxon>Actinomycetota</taxon>
        <taxon>Actinomycetes</taxon>
        <taxon>Streptosporangiales</taxon>
        <taxon>Thermomonosporaceae</taxon>
        <taxon>Actinomadura</taxon>
    </lineage>
</organism>
<feature type="transmembrane region" description="Helical" evidence="5">
    <location>
        <begin position="342"/>
        <end position="367"/>
    </location>
</feature>
<feature type="transmembrane region" description="Helical" evidence="5">
    <location>
        <begin position="292"/>
        <end position="311"/>
    </location>
</feature>
<sequence length="407" mass="40655">MALAVPALLVGVVSSLLLLGVSTLAEALQKAAWDRLPHALGIGGEPAWWTFLILVLTGVAVGLTVAKVPGRAGPDPATEGLVAPPIPALAVPGLLLAAVLTLAGGVSLGPENPITAVNIALAFALGTRLLPRVPGEAWVGLAAAGTIGALFGTPVAAALILSEMAMGKADTPLWDRLLAPLVAAGAGALTTVALAAPVLALDVPAAPRFTLIDLVSGSVIALAACALGLVLVYALPHVHAAFHGLPGPVAAITAGGIALGVLGVIGGRITLFKGLDEMKTLTAQVSSHSTGGLLLIVLVKPAALLVAAACGFRGGRIFPAVFTGVAIGLLANRLVHSVPEALAIGAGVLGLLVALTRQGWLSLFLAVTVVGDIKLLPLLCVLTLPPWLLAMGRPEMLVKAPPAARLQ</sequence>
<feature type="transmembrane region" description="Helical" evidence="5">
    <location>
        <begin position="47"/>
        <end position="66"/>
    </location>
</feature>
<proteinExistence type="predicted"/>
<dbReference type="Gene3D" id="1.10.3080.10">
    <property type="entry name" value="Clc chloride channel"/>
    <property type="match status" value="1"/>
</dbReference>
<evidence type="ECO:0000256" key="2">
    <source>
        <dbReference type="ARBA" id="ARBA00022692"/>
    </source>
</evidence>
<keyword evidence="2 5" id="KW-0812">Transmembrane</keyword>
<dbReference type="SUPFAM" id="SSF81340">
    <property type="entry name" value="Clc chloride channel"/>
    <property type="match status" value="1"/>
</dbReference>
<feature type="transmembrane region" description="Helical" evidence="5">
    <location>
        <begin position="373"/>
        <end position="390"/>
    </location>
</feature>
<evidence type="ECO:0000256" key="5">
    <source>
        <dbReference type="SAM" id="Phobius"/>
    </source>
</evidence>
<feature type="transmembrane region" description="Helical" evidence="5">
    <location>
        <begin position="181"/>
        <end position="199"/>
    </location>
</feature>
<feature type="transmembrane region" description="Helical" evidence="5">
    <location>
        <begin position="138"/>
        <end position="161"/>
    </location>
</feature>
<protein>
    <submittedName>
        <fullName evidence="6">Ion channel protein</fullName>
    </submittedName>
</protein>
<feature type="transmembrane region" description="Helical" evidence="5">
    <location>
        <begin position="211"/>
        <end position="235"/>
    </location>
</feature>
<dbReference type="NCBIfam" id="NF002971">
    <property type="entry name" value="PRK03655.1"/>
    <property type="match status" value="1"/>
</dbReference>
<dbReference type="InterPro" id="IPR050368">
    <property type="entry name" value="ClC-type_chloride_channel"/>
</dbReference>
<evidence type="ECO:0000256" key="3">
    <source>
        <dbReference type="ARBA" id="ARBA00022989"/>
    </source>
</evidence>
<dbReference type="InterPro" id="IPR014743">
    <property type="entry name" value="Cl-channel_core"/>
</dbReference>
<evidence type="ECO:0000313" key="7">
    <source>
        <dbReference type="Proteomes" id="UP000680206"/>
    </source>
</evidence>
<comment type="caution">
    <text evidence="6">The sequence shown here is derived from an EMBL/GenBank/DDBJ whole genome shotgun (WGS) entry which is preliminary data.</text>
</comment>
<dbReference type="Pfam" id="PF00654">
    <property type="entry name" value="Voltage_CLC"/>
    <property type="match status" value="1"/>
</dbReference>
<comment type="subcellular location">
    <subcellularLocation>
        <location evidence="1">Membrane</location>
        <topology evidence="1">Multi-pass membrane protein</topology>
    </subcellularLocation>
</comment>
<keyword evidence="4 5" id="KW-0472">Membrane</keyword>
<keyword evidence="3 5" id="KW-1133">Transmembrane helix</keyword>
<evidence type="ECO:0000313" key="6">
    <source>
        <dbReference type="EMBL" id="MBO2465180.1"/>
    </source>
</evidence>
<dbReference type="PRINTS" id="PR00762">
    <property type="entry name" value="CLCHANNEL"/>
</dbReference>
<gene>
    <name evidence="6" type="ORF">J4709_47220</name>
</gene>
<dbReference type="CDD" id="cd00400">
    <property type="entry name" value="Voltage_gated_ClC"/>
    <property type="match status" value="1"/>
</dbReference>
<feature type="transmembrane region" description="Helical" evidence="5">
    <location>
        <begin position="86"/>
        <end position="108"/>
    </location>
</feature>
<dbReference type="EMBL" id="JAGEPF010000043">
    <property type="protein sequence ID" value="MBO2465180.1"/>
    <property type="molecule type" value="Genomic_DNA"/>
</dbReference>
<keyword evidence="7" id="KW-1185">Reference proteome</keyword>
<evidence type="ECO:0000256" key="1">
    <source>
        <dbReference type="ARBA" id="ARBA00004141"/>
    </source>
</evidence>
<dbReference type="PANTHER" id="PTHR43427">
    <property type="entry name" value="CHLORIDE CHANNEL PROTEIN CLC-E"/>
    <property type="match status" value="1"/>
</dbReference>
<feature type="transmembrane region" description="Helical" evidence="5">
    <location>
        <begin position="247"/>
        <end position="271"/>
    </location>
</feature>
<dbReference type="InterPro" id="IPR001807">
    <property type="entry name" value="ClC"/>
</dbReference>
<name>A0ABS3S858_9ACTN</name>
<accession>A0ABS3S858</accession>
<dbReference type="PANTHER" id="PTHR43427:SF9">
    <property type="entry name" value="ION-TRANSPORT PROTEIN YFEO-RELATED"/>
    <property type="match status" value="1"/>
</dbReference>
<evidence type="ECO:0000256" key="4">
    <source>
        <dbReference type="ARBA" id="ARBA00023136"/>
    </source>
</evidence>
<feature type="transmembrane region" description="Helical" evidence="5">
    <location>
        <begin position="114"/>
        <end position="131"/>
    </location>
</feature>
<dbReference type="Proteomes" id="UP000680206">
    <property type="component" value="Unassembled WGS sequence"/>
</dbReference>
<reference evidence="6 7" key="1">
    <citation type="submission" date="2021-03" db="EMBL/GenBank/DDBJ databases">
        <title>Actinomadura violae sp. nov., isolated from lichen in Thailand.</title>
        <authorList>
            <person name="Kanchanasin P."/>
            <person name="Saeng-In P."/>
            <person name="Phongsopitanun W."/>
            <person name="Yuki M."/>
            <person name="Kudo T."/>
            <person name="Ohkuma M."/>
            <person name="Tanasupawat S."/>
        </authorList>
    </citation>
    <scope>NUCLEOTIDE SEQUENCE [LARGE SCALE GENOMIC DNA]</scope>
    <source>
        <strain evidence="6 7">LCR2-06</strain>
    </source>
</reference>